<accession>A0AAV7NG17</accession>
<proteinExistence type="predicted"/>
<dbReference type="AlphaFoldDB" id="A0AAV7NG17"/>
<comment type="caution">
    <text evidence="2">The sequence shown here is derived from an EMBL/GenBank/DDBJ whole genome shotgun (WGS) entry which is preliminary data.</text>
</comment>
<keyword evidence="3" id="KW-1185">Reference proteome</keyword>
<gene>
    <name evidence="2" type="ORF">NDU88_000030</name>
</gene>
<dbReference type="Proteomes" id="UP001066276">
    <property type="component" value="Chromosome 8"/>
</dbReference>
<reference evidence="2" key="1">
    <citation type="journal article" date="2022" name="bioRxiv">
        <title>Sequencing and chromosome-scale assembly of the giantPleurodeles waltlgenome.</title>
        <authorList>
            <person name="Brown T."/>
            <person name="Elewa A."/>
            <person name="Iarovenko S."/>
            <person name="Subramanian E."/>
            <person name="Araus A.J."/>
            <person name="Petzold A."/>
            <person name="Susuki M."/>
            <person name="Suzuki K.-i.T."/>
            <person name="Hayashi T."/>
            <person name="Toyoda A."/>
            <person name="Oliveira C."/>
            <person name="Osipova E."/>
            <person name="Leigh N.D."/>
            <person name="Simon A."/>
            <person name="Yun M.H."/>
        </authorList>
    </citation>
    <scope>NUCLEOTIDE SEQUENCE</scope>
    <source>
        <strain evidence="2">20211129_DDA</strain>
        <tissue evidence="2">Liver</tissue>
    </source>
</reference>
<protein>
    <submittedName>
        <fullName evidence="2">Uncharacterized protein</fullName>
    </submittedName>
</protein>
<evidence type="ECO:0000313" key="3">
    <source>
        <dbReference type="Proteomes" id="UP001066276"/>
    </source>
</evidence>
<sequence>MRLHGPGRGRPQPPRDTGGNPRVQGKVMKARKGNTRAAPASEAALKERHARGTRGNGHWVTPPGYSLTSINSAGSTGRVTGGRGGSTERRLPITEAAVPLPGHRLRLLPLSSALCCLRPQLPGSASARAHNVVLLQLLPLLQMLRPPSLPQ</sequence>
<name>A0AAV7NG17_PLEWA</name>
<evidence type="ECO:0000256" key="1">
    <source>
        <dbReference type="SAM" id="MobiDB-lite"/>
    </source>
</evidence>
<dbReference type="EMBL" id="JANPWB010000012">
    <property type="protein sequence ID" value="KAJ1111755.1"/>
    <property type="molecule type" value="Genomic_DNA"/>
</dbReference>
<organism evidence="2 3">
    <name type="scientific">Pleurodeles waltl</name>
    <name type="common">Iberian ribbed newt</name>
    <dbReference type="NCBI Taxonomy" id="8319"/>
    <lineage>
        <taxon>Eukaryota</taxon>
        <taxon>Metazoa</taxon>
        <taxon>Chordata</taxon>
        <taxon>Craniata</taxon>
        <taxon>Vertebrata</taxon>
        <taxon>Euteleostomi</taxon>
        <taxon>Amphibia</taxon>
        <taxon>Batrachia</taxon>
        <taxon>Caudata</taxon>
        <taxon>Salamandroidea</taxon>
        <taxon>Salamandridae</taxon>
        <taxon>Pleurodelinae</taxon>
        <taxon>Pleurodeles</taxon>
    </lineage>
</organism>
<feature type="region of interest" description="Disordered" evidence="1">
    <location>
        <begin position="1"/>
        <end position="89"/>
    </location>
</feature>
<evidence type="ECO:0000313" key="2">
    <source>
        <dbReference type="EMBL" id="KAJ1111755.1"/>
    </source>
</evidence>